<dbReference type="Proteomes" id="UP000887013">
    <property type="component" value="Unassembled WGS sequence"/>
</dbReference>
<evidence type="ECO:0000313" key="2">
    <source>
        <dbReference type="Proteomes" id="UP000887013"/>
    </source>
</evidence>
<gene>
    <name evidence="1" type="ORF">NPIL_260571</name>
</gene>
<protein>
    <submittedName>
        <fullName evidence="1">Uncharacterized protein</fullName>
    </submittedName>
</protein>
<comment type="caution">
    <text evidence="1">The sequence shown here is derived from an EMBL/GenBank/DDBJ whole genome shotgun (WGS) entry which is preliminary data.</text>
</comment>
<accession>A0A8X6PEL9</accession>
<name>A0A8X6PEL9_NEPPI</name>
<organism evidence="1 2">
    <name type="scientific">Nephila pilipes</name>
    <name type="common">Giant wood spider</name>
    <name type="synonym">Nephila maculata</name>
    <dbReference type="NCBI Taxonomy" id="299642"/>
    <lineage>
        <taxon>Eukaryota</taxon>
        <taxon>Metazoa</taxon>
        <taxon>Ecdysozoa</taxon>
        <taxon>Arthropoda</taxon>
        <taxon>Chelicerata</taxon>
        <taxon>Arachnida</taxon>
        <taxon>Araneae</taxon>
        <taxon>Araneomorphae</taxon>
        <taxon>Entelegynae</taxon>
        <taxon>Araneoidea</taxon>
        <taxon>Nephilidae</taxon>
        <taxon>Nephila</taxon>
    </lineage>
</organism>
<reference evidence="1" key="1">
    <citation type="submission" date="2020-08" db="EMBL/GenBank/DDBJ databases">
        <title>Multicomponent nature underlies the extraordinary mechanical properties of spider dragline silk.</title>
        <authorList>
            <person name="Kono N."/>
            <person name="Nakamura H."/>
            <person name="Mori M."/>
            <person name="Yoshida Y."/>
            <person name="Ohtoshi R."/>
            <person name="Malay A.D."/>
            <person name="Moran D.A.P."/>
            <person name="Tomita M."/>
            <person name="Numata K."/>
            <person name="Arakawa K."/>
        </authorList>
    </citation>
    <scope>NUCLEOTIDE SEQUENCE</scope>
</reference>
<proteinExistence type="predicted"/>
<sequence length="74" mass="8890">MKPLKEDLSNWNWQHTLYLSSYILIRIFQVWNLNTNVLKFNKFCGFIGERVIASGLHSRSRFKTMWYKVSTCET</sequence>
<evidence type="ECO:0000313" key="1">
    <source>
        <dbReference type="EMBL" id="GFT60945.1"/>
    </source>
</evidence>
<dbReference type="AlphaFoldDB" id="A0A8X6PEL9"/>
<dbReference type="EMBL" id="BMAW01067671">
    <property type="protein sequence ID" value="GFT60945.1"/>
    <property type="molecule type" value="Genomic_DNA"/>
</dbReference>
<keyword evidence="2" id="KW-1185">Reference proteome</keyword>